<dbReference type="InterPro" id="IPR036047">
    <property type="entry name" value="F-box-like_dom_sf"/>
</dbReference>
<evidence type="ECO:0000259" key="1">
    <source>
        <dbReference type="Pfam" id="PF00646"/>
    </source>
</evidence>
<evidence type="ECO:0000313" key="6">
    <source>
        <dbReference type="EMBL" id="CAI8610086.1"/>
    </source>
</evidence>
<dbReference type="EMBL" id="OX451739">
    <property type="protein sequence ID" value="CAI8610090.1"/>
    <property type="molecule type" value="Genomic_DNA"/>
</dbReference>
<feature type="domain" description="F-box associated beta-propeller type 1" evidence="2">
    <location>
        <begin position="152"/>
        <end position="353"/>
    </location>
</feature>
<dbReference type="Pfam" id="PF00646">
    <property type="entry name" value="F-box"/>
    <property type="match status" value="1"/>
</dbReference>
<proteinExistence type="predicted"/>
<dbReference type="NCBIfam" id="TIGR01640">
    <property type="entry name" value="F_box_assoc_1"/>
    <property type="match status" value="1"/>
</dbReference>
<evidence type="ECO:0000313" key="3">
    <source>
        <dbReference type="EMBL" id="CAI8610083.1"/>
    </source>
</evidence>
<dbReference type="Gene3D" id="1.20.1280.50">
    <property type="match status" value="1"/>
</dbReference>
<evidence type="ECO:0000313" key="4">
    <source>
        <dbReference type="EMBL" id="CAI8610084.1"/>
    </source>
</evidence>
<dbReference type="AlphaFoldDB" id="A0AAV1AIF3"/>
<dbReference type="PANTHER" id="PTHR31672">
    <property type="entry name" value="BNACNNG10540D PROTEIN"/>
    <property type="match status" value="1"/>
</dbReference>
<dbReference type="PANTHER" id="PTHR31672:SF13">
    <property type="entry name" value="F-BOX PROTEIN CPR30-LIKE"/>
    <property type="match status" value="1"/>
</dbReference>
<dbReference type="InterPro" id="IPR017451">
    <property type="entry name" value="F-box-assoc_interact_dom"/>
</dbReference>
<evidence type="ECO:0000313" key="5">
    <source>
        <dbReference type="EMBL" id="CAI8610085.1"/>
    </source>
</evidence>
<dbReference type="EMBL" id="OX451739">
    <property type="protein sequence ID" value="CAI8610085.1"/>
    <property type="molecule type" value="Genomic_DNA"/>
</dbReference>
<name>A0AAV1AIF3_VICFA</name>
<dbReference type="SUPFAM" id="SSF81383">
    <property type="entry name" value="F-box domain"/>
    <property type="match status" value="1"/>
</dbReference>
<dbReference type="EMBL" id="OX451739">
    <property type="protein sequence ID" value="CAI8610087.1"/>
    <property type="molecule type" value="Genomic_DNA"/>
</dbReference>
<evidence type="ECO:0000313" key="9">
    <source>
        <dbReference type="EMBL" id="CAI8610090.1"/>
    </source>
</evidence>
<evidence type="ECO:0000313" key="7">
    <source>
        <dbReference type="EMBL" id="CAI8610087.1"/>
    </source>
</evidence>
<dbReference type="EMBL" id="OX451739">
    <property type="protein sequence ID" value="CAI8610088.1"/>
    <property type="molecule type" value="Genomic_DNA"/>
</dbReference>
<dbReference type="EMBL" id="OX451739">
    <property type="protein sequence ID" value="CAI8610084.1"/>
    <property type="molecule type" value="Genomic_DNA"/>
</dbReference>
<keyword evidence="10" id="KW-1185">Reference proteome</keyword>
<dbReference type="InterPro" id="IPR050796">
    <property type="entry name" value="SCF_F-box_component"/>
</dbReference>
<evidence type="ECO:0000313" key="8">
    <source>
        <dbReference type="EMBL" id="CAI8610088.1"/>
    </source>
</evidence>
<accession>A0AAV1AIF3</accession>
<reference evidence="7 10" key="1">
    <citation type="submission" date="2023-01" db="EMBL/GenBank/DDBJ databases">
        <authorList>
            <person name="Kreplak J."/>
        </authorList>
    </citation>
    <scope>NUCLEOTIDE SEQUENCE [LARGE SCALE GENOMIC DNA]</scope>
</reference>
<evidence type="ECO:0000313" key="10">
    <source>
        <dbReference type="Proteomes" id="UP001157006"/>
    </source>
</evidence>
<dbReference type="InterPro" id="IPR001810">
    <property type="entry name" value="F-box_dom"/>
</dbReference>
<sequence>MNKHGTAEKVKFRKELHIHDDIAFSILSKLCIKSLKRFECVCKSWSLLFDNPNFMTMYGNFFLTKERPSYDHTSLLLYGKFTPSEVSYLDKPFEFYSVSGDRLENRVKLRWPCYNSIDFLHARYDYDIIGSGSVNGILCLRRAFAFYCYVKFFILWNPSTEEYKIVQPSFLDDTSSVSYSGFGNDSSRNDYKVLCLIEEVQGTFTWEIYSLRTDSWRVLDLPLHHISKNCCQQLYMDGLSHWMCESVTHKETYLLSFDWSNEVFITTQIDDNFDFHLVLTHLVLLNGSIALILNLPNTTTFHIFVLGELSVKQSWTKIFILGPVSFPLYPIGVGMSGDMVFRKKDDSRLILFNLTSQTIEELGIQAEGLCKILIHTENLTTTFKGNKSK</sequence>
<dbReference type="Proteomes" id="UP001157006">
    <property type="component" value="Chromosome 4"/>
</dbReference>
<evidence type="ECO:0008006" key="11">
    <source>
        <dbReference type="Google" id="ProtNLM"/>
    </source>
</evidence>
<dbReference type="Pfam" id="PF07734">
    <property type="entry name" value="FBA_1"/>
    <property type="match status" value="1"/>
</dbReference>
<organism evidence="7 10">
    <name type="scientific">Vicia faba</name>
    <name type="common">Broad bean</name>
    <name type="synonym">Faba vulgaris</name>
    <dbReference type="NCBI Taxonomy" id="3906"/>
    <lineage>
        <taxon>Eukaryota</taxon>
        <taxon>Viridiplantae</taxon>
        <taxon>Streptophyta</taxon>
        <taxon>Embryophyta</taxon>
        <taxon>Tracheophyta</taxon>
        <taxon>Spermatophyta</taxon>
        <taxon>Magnoliopsida</taxon>
        <taxon>eudicotyledons</taxon>
        <taxon>Gunneridae</taxon>
        <taxon>Pentapetalae</taxon>
        <taxon>rosids</taxon>
        <taxon>fabids</taxon>
        <taxon>Fabales</taxon>
        <taxon>Fabaceae</taxon>
        <taxon>Papilionoideae</taxon>
        <taxon>50 kb inversion clade</taxon>
        <taxon>NPAAA clade</taxon>
        <taxon>Hologalegina</taxon>
        <taxon>IRL clade</taxon>
        <taxon>Fabeae</taxon>
        <taxon>Vicia</taxon>
    </lineage>
</organism>
<protein>
    <recommendedName>
        <fullName evidence="11">F-box protein interaction domain protein</fullName>
    </recommendedName>
</protein>
<feature type="domain" description="F-box" evidence="1">
    <location>
        <begin position="18"/>
        <end position="54"/>
    </location>
</feature>
<dbReference type="InterPro" id="IPR006527">
    <property type="entry name" value="F-box-assoc_dom_typ1"/>
</dbReference>
<dbReference type="EMBL" id="OX451739">
    <property type="protein sequence ID" value="CAI8610086.1"/>
    <property type="molecule type" value="Genomic_DNA"/>
</dbReference>
<dbReference type="EMBL" id="OX451739">
    <property type="protein sequence ID" value="CAI8610083.1"/>
    <property type="molecule type" value="Genomic_DNA"/>
</dbReference>
<gene>
    <name evidence="3" type="ORF">VFH_IV165000</name>
    <name evidence="4" type="ORF">VFH_IV165040</name>
    <name evidence="5" type="ORF">VFH_IV165080</name>
    <name evidence="6" type="ORF">VFH_IV165120</name>
    <name evidence="7" type="ORF">VFH_IV165160</name>
    <name evidence="8" type="ORF">VFH_IV165200</name>
    <name evidence="9" type="ORF">VFH_IV165280</name>
</gene>
<evidence type="ECO:0000259" key="2">
    <source>
        <dbReference type="Pfam" id="PF07734"/>
    </source>
</evidence>